<dbReference type="Pfam" id="PF07707">
    <property type="entry name" value="BACK"/>
    <property type="match status" value="1"/>
</dbReference>
<keyword evidence="1" id="KW-0880">Kelch repeat</keyword>
<dbReference type="InterPro" id="IPR000210">
    <property type="entry name" value="BTB/POZ_dom"/>
</dbReference>
<dbReference type="Proteomes" id="UP000014760">
    <property type="component" value="Unassembled WGS sequence"/>
</dbReference>
<dbReference type="OrthoDB" id="6359816at2759"/>
<dbReference type="SUPFAM" id="SSF54695">
    <property type="entry name" value="POZ domain"/>
    <property type="match status" value="1"/>
</dbReference>
<dbReference type="InterPro" id="IPR011333">
    <property type="entry name" value="SKP1/BTB/POZ_sf"/>
</dbReference>
<dbReference type="Pfam" id="PF00651">
    <property type="entry name" value="BTB"/>
    <property type="match status" value="1"/>
</dbReference>
<sequence length="225" mass="25569">MTDVTLKLPDHSTIRCHKVILMAASPFFETMFQSGMKEGVDRVVRLKFSDSVTIKMLVDFIYSGEIDVDGDNVQTIVAASEFLLLKDLKTHCEKFLADKVNSSNCIQLIKFCQRFNLEKLNEIAQRCIRLNFQEVVALPEFKTLTEEDVTALVSNDQLKVANEDIVYHAVVAWVKADPKNRKGSFLRIAPLIRFAHCTQETLNGVVGREPLMWNPECMELLTEAQ</sequence>
<accession>R7VEV9</accession>
<organism evidence="4">
    <name type="scientific">Capitella teleta</name>
    <name type="common">Polychaete worm</name>
    <dbReference type="NCBI Taxonomy" id="283909"/>
    <lineage>
        <taxon>Eukaryota</taxon>
        <taxon>Metazoa</taxon>
        <taxon>Spiralia</taxon>
        <taxon>Lophotrochozoa</taxon>
        <taxon>Annelida</taxon>
        <taxon>Polychaeta</taxon>
        <taxon>Sedentaria</taxon>
        <taxon>Scolecida</taxon>
        <taxon>Capitellidae</taxon>
        <taxon>Capitella</taxon>
    </lineage>
</organism>
<name>R7VEV9_CAPTE</name>
<evidence type="ECO:0000313" key="6">
    <source>
        <dbReference type="Proteomes" id="UP000014760"/>
    </source>
</evidence>
<dbReference type="SMART" id="SM00225">
    <property type="entry name" value="BTB"/>
    <property type="match status" value="1"/>
</dbReference>
<evidence type="ECO:0000313" key="4">
    <source>
        <dbReference type="EMBL" id="ELU17122.1"/>
    </source>
</evidence>
<dbReference type="AlphaFoldDB" id="R7VEV9"/>
<dbReference type="EMBL" id="KB292699">
    <property type="protein sequence ID" value="ELU17122.1"/>
    <property type="molecule type" value="Genomic_DNA"/>
</dbReference>
<feature type="non-terminal residue" evidence="4">
    <location>
        <position position="225"/>
    </location>
</feature>
<dbReference type="PANTHER" id="PTHR24412">
    <property type="entry name" value="KELCH PROTEIN"/>
    <property type="match status" value="1"/>
</dbReference>
<keyword evidence="2" id="KW-0677">Repeat</keyword>
<dbReference type="Gene3D" id="3.30.710.10">
    <property type="entry name" value="Potassium Channel Kv1.1, Chain A"/>
    <property type="match status" value="1"/>
</dbReference>
<reference evidence="6" key="1">
    <citation type="submission" date="2012-12" db="EMBL/GenBank/DDBJ databases">
        <authorList>
            <person name="Hellsten U."/>
            <person name="Grimwood J."/>
            <person name="Chapman J.A."/>
            <person name="Shapiro H."/>
            <person name="Aerts A."/>
            <person name="Otillar R.P."/>
            <person name="Terry A.Y."/>
            <person name="Boore J.L."/>
            <person name="Simakov O."/>
            <person name="Marletaz F."/>
            <person name="Cho S.-J."/>
            <person name="Edsinger-Gonzales E."/>
            <person name="Havlak P."/>
            <person name="Kuo D.-H."/>
            <person name="Larsson T."/>
            <person name="Lv J."/>
            <person name="Arendt D."/>
            <person name="Savage R."/>
            <person name="Osoegawa K."/>
            <person name="de Jong P."/>
            <person name="Lindberg D.R."/>
            <person name="Seaver E.C."/>
            <person name="Weisblat D.A."/>
            <person name="Putnam N.H."/>
            <person name="Grigoriev I.V."/>
            <person name="Rokhsar D.S."/>
        </authorList>
    </citation>
    <scope>NUCLEOTIDE SEQUENCE</scope>
    <source>
        <strain evidence="6">I ESC-2004</strain>
    </source>
</reference>
<evidence type="ECO:0000256" key="2">
    <source>
        <dbReference type="ARBA" id="ARBA00022737"/>
    </source>
</evidence>
<dbReference type="FunFam" id="1.25.40.420:FF:000001">
    <property type="entry name" value="Kelch-like family member 12"/>
    <property type="match status" value="1"/>
</dbReference>
<feature type="domain" description="BTB" evidence="3">
    <location>
        <begin position="2"/>
        <end position="70"/>
    </location>
</feature>
<protein>
    <recommendedName>
        <fullName evidence="3">BTB domain-containing protein</fullName>
    </recommendedName>
</protein>
<evidence type="ECO:0000313" key="5">
    <source>
        <dbReference type="EnsemblMetazoa" id="CapteP144920"/>
    </source>
</evidence>
<reference evidence="5" key="3">
    <citation type="submission" date="2015-06" db="UniProtKB">
        <authorList>
            <consortium name="EnsemblMetazoa"/>
        </authorList>
    </citation>
    <scope>IDENTIFICATION</scope>
</reference>
<gene>
    <name evidence="4" type="ORF">CAPTEDRAFT_144920</name>
</gene>
<dbReference type="PROSITE" id="PS50097">
    <property type="entry name" value="BTB"/>
    <property type="match status" value="1"/>
</dbReference>
<proteinExistence type="predicted"/>
<reference evidence="4 6" key="2">
    <citation type="journal article" date="2013" name="Nature">
        <title>Insights into bilaterian evolution from three spiralian genomes.</title>
        <authorList>
            <person name="Simakov O."/>
            <person name="Marletaz F."/>
            <person name="Cho S.J."/>
            <person name="Edsinger-Gonzales E."/>
            <person name="Havlak P."/>
            <person name="Hellsten U."/>
            <person name="Kuo D.H."/>
            <person name="Larsson T."/>
            <person name="Lv J."/>
            <person name="Arendt D."/>
            <person name="Savage R."/>
            <person name="Osoegawa K."/>
            <person name="de Jong P."/>
            <person name="Grimwood J."/>
            <person name="Chapman J.A."/>
            <person name="Shapiro H."/>
            <person name="Aerts A."/>
            <person name="Otillar R.P."/>
            <person name="Terry A.Y."/>
            <person name="Boore J.L."/>
            <person name="Grigoriev I.V."/>
            <person name="Lindberg D.R."/>
            <person name="Seaver E.C."/>
            <person name="Weisblat D.A."/>
            <person name="Putnam N.H."/>
            <person name="Rokhsar D.S."/>
        </authorList>
    </citation>
    <scope>NUCLEOTIDE SEQUENCE</scope>
    <source>
        <strain evidence="4 6">I ESC-2004</strain>
    </source>
</reference>
<dbReference type="EnsemblMetazoa" id="CapteT144920">
    <property type="protein sequence ID" value="CapteP144920"/>
    <property type="gene ID" value="CapteG144920"/>
</dbReference>
<evidence type="ECO:0000256" key="1">
    <source>
        <dbReference type="ARBA" id="ARBA00022441"/>
    </source>
</evidence>
<dbReference type="CDD" id="cd18186">
    <property type="entry name" value="BTB_POZ_ZBTB_KLHL-like"/>
    <property type="match status" value="1"/>
</dbReference>
<dbReference type="EMBL" id="AMQN01004148">
    <property type="status" value="NOT_ANNOTATED_CDS"/>
    <property type="molecule type" value="Genomic_DNA"/>
</dbReference>
<evidence type="ECO:0000259" key="3">
    <source>
        <dbReference type="PROSITE" id="PS50097"/>
    </source>
</evidence>
<dbReference type="SMART" id="SM00875">
    <property type="entry name" value="BACK"/>
    <property type="match status" value="1"/>
</dbReference>
<dbReference type="STRING" id="283909.R7VEV9"/>
<keyword evidence="6" id="KW-1185">Reference proteome</keyword>
<dbReference type="HOGENOM" id="CLU_004253_11_0_1"/>
<dbReference type="Gene3D" id="1.25.40.420">
    <property type="match status" value="1"/>
</dbReference>
<dbReference type="OMA" id="PIEYHIC"/>
<dbReference type="PANTHER" id="PTHR24412:SF489">
    <property type="entry name" value="RING FINGER DOMAIN AND KELCH REPEAT-CONTAINING PROTEIN DDB_G0271372"/>
    <property type="match status" value="1"/>
</dbReference>
<dbReference type="InterPro" id="IPR011705">
    <property type="entry name" value="BACK"/>
</dbReference>